<feature type="compositionally biased region" description="Low complexity" evidence="6">
    <location>
        <begin position="132"/>
        <end position="154"/>
    </location>
</feature>
<feature type="region of interest" description="Disordered" evidence="6">
    <location>
        <begin position="208"/>
        <end position="243"/>
    </location>
</feature>
<feature type="domain" description="C2H2-type" evidence="7">
    <location>
        <begin position="15"/>
        <end position="44"/>
    </location>
</feature>
<dbReference type="PROSITE" id="PS50157">
    <property type="entry name" value="ZINC_FINGER_C2H2_2"/>
    <property type="match status" value="3"/>
</dbReference>
<keyword evidence="9" id="KW-1185">Reference proteome</keyword>
<dbReference type="Proteomes" id="UP000053477">
    <property type="component" value="Unassembled WGS sequence"/>
</dbReference>
<proteinExistence type="predicted"/>
<dbReference type="GO" id="GO:0008270">
    <property type="term" value="F:zinc ion binding"/>
    <property type="evidence" value="ECO:0007669"/>
    <property type="project" value="UniProtKB-KW"/>
</dbReference>
<keyword evidence="2" id="KW-0677">Repeat</keyword>
<dbReference type="EMBL" id="KQ086191">
    <property type="protein sequence ID" value="KLO06632.1"/>
    <property type="molecule type" value="Genomic_DNA"/>
</dbReference>
<dbReference type="PANTHER" id="PTHR19818:SF139">
    <property type="entry name" value="PAIR-RULE PROTEIN ODD-PAIRED"/>
    <property type="match status" value="1"/>
</dbReference>
<evidence type="ECO:0000256" key="4">
    <source>
        <dbReference type="ARBA" id="ARBA00022833"/>
    </source>
</evidence>
<dbReference type="GO" id="GO:0000981">
    <property type="term" value="F:DNA-binding transcription factor activity, RNA polymerase II-specific"/>
    <property type="evidence" value="ECO:0007669"/>
    <property type="project" value="TreeGrafter"/>
</dbReference>
<dbReference type="SUPFAM" id="SSF57667">
    <property type="entry name" value="beta-beta-alpha zinc fingers"/>
    <property type="match status" value="2"/>
</dbReference>
<evidence type="ECO:0000256" key="2">
    <source>
        <dbReference type="ARBA" id="ARBA00022737"/>
    </source>
</evidence>
<dbReference type="InParanoid" id="A0A0H2R5L0"/>
<name>A0A0H2R5L0_9AGAM</name>
<dbReference type="GO" id="GO:0045944">
    <property type="term" value="P:positive regulation of transcription by RNA polymerase II"/>
    <property type="evidence" value="ECO:0007669"/>
    <property type="project" value="UniProtKB-ARBA"/>
</dbReference>
<organism evidence="8 9">
    <name type="scientific">Schizopora paradoxa</name>
    <dbReference type="NCBI Taxonomy" id="27342"/>
    <lineage>
        <taxon>Eukaryota</taxon>
        <taxon>Fungi</taxon>
        <taxon>Dikarya</taxon>
        <taxon>Basidiomycota</taxon>
        <taxon>Agaricomycotina</taxon>
        <taxon>Agaricomycetes</taxon>
        <taxon>Hymenochaetales</taxon>
        <taxon>Schizoporaceae</taxon>
        <taxon>Schizopora</taxon>
    </lineage>
</organism>
<dbReference type="GO" id="GO:0000978">
    <property type="term" value="F:RNA polymerase II cis-regulatory region sequence-specific DNA binding"/>
    <property type="evidence" value="ECO:0007669"/>
    <property type="project" value="TreeGrafter"/>
</dbReference>
<dbReference type="Gene3D" id="3.30.160.60">
    <property type="entry name" value="Classic Zinc Finger"/>
    <property type="match status" value="2"/>
</dbReference>
<gene>
    <name evidence="8" type="ORF">SCHPADRAFT_945938</name>
</gene>
<dbReference type="InterPro" id="IPR036236">
    <property type="entry name" value="Znf_C2H2_sf"/>
</dbReference>
<feature type="region of interest" description="Disordered" evidence="6">
    <location>
        <begin position="106"/>
        <end position="154"/>
    </location>
</feature>
<dbReference type="OrthoDB" id="654211at2759"/>
<feature type="domain" description="C2H2-type" evidence="7">
    <location>
        <begin position="50"/>
        <end position="79"/>
    </location>
</feature>
<evidence type="ECO:0000256" key="5">
    <source>
        <dbReference type="PROSITE-ProRule" id="PRU00042"/>
    </source>
</evidence>
<evidence type="ECO:0000256" key="3">
    <source>
        <dbReference type="ARBA" id="ARBA00022771"/>
    </source>
</evidence>
<evidence type="ECO:0000313" key="8">
    <source>
        <dbReference type="EMBL" id="KLO06632.1"/>
    </source>
</evidence>
<dbReference type="STRING" id="27342.A0A0H2R5L0"/>
<dbReference type="PANTHER" id="PTHR19818">
    <property type="entry name" value="ZINC FINGER PROTEIN ZIC AND GLI"/>
    <property type="match status" value="1"/>
</dbReference>
<accession>A0A0H2R5L0</accession>
<evidence type="ECO:0000256" key="6">
    <source>
        <dbReference type="SAM" id="MobiDB-lite"/>
    </source>
</evidence>
<dbReference type="PROSITE" id="PS00028">
    <property type="entry name" value="ZINC_FINGER_C2H2_1"/>
    <property type="match status" value="3"/>
</dbReference>
<protein>
    <recommendedName>
        <fullName evidence="7">C2H2-type domain-containing protein</fullName>
    </recommendedName>
</protein>
<dbReference type="AlphaFoldDB" id="A0A0H2R5L0"/>
<keyword evidence="3 5" id="KW-0863">Zinc-finger</keyword>
<dbReference type="InterPro" id="IPR050329">
    <property type="entry name" value="GLI_C2H2-zinc-finger"/>
</dbReference>
<keyword evidence="4" id="KW-0862">Zinc</keyword>
<reference evidence="8 9" key="1">
    <citation type="submission" date="2015-04" db="EMBL/GenBank/DDBJ databases">
        <title>Complete genome sequence of Schizopora paradoxa KUC8140, a cosmopolitan wood degrader in East Asia.</title>
        <authorList>
            <consortium name="DOE Joint Genome Institute"/>
            <person name="Min B."/>
            <person name="Park H."/>
            <person name="Jang Y."/>
            <person name="Kim J.-J."/>
            <person name="Kim K.H."/>
            <person name="Pangilinan J."/>
            <person name="Lipzen A."/>
            <person name="Riley R."/>
            <person name="Grigoriev I.V."/>
            <person name="Spatafora J.W."/>
            <person name="Choi I.-G."/>
        </authorList>
    </citation>
    <scope>NUCLEOTIDE SEQUENCE [LARGE SCALE GENOMIC DNA]</scope>
    <source>
        <strain evidence="8 9">KUC8140</strain>
    </source>
</reference>
<evidence type="ECO:0000259" key="7">
    <source>
        <dbReference type="PROSITE" id="PS50157"/>
    </source>
</evidence>
<evidence type="ECO:0000256" key="1">
    <source>
        <dbReference type="ARBA" id="ARBA00022723"/>
    </source>
</evidence>
<dbReference type="GO" id="GO:0005634">
    <property type="term" value="C:nucleus"/>
    <property type="evidence" value="ECO:0007669"/>
    <property type="project" value="UniProtKB-ARBA"/>
</dbReference>
<dbReference type="SMART" id="SM00355">
    <property type="entry name" value="ZnF_C2H2"/>
    <property type="match status" value="3"/>
</dbReference>
<keyword evidence="1" id="KW-0479">Metal-binding</keyword>
<feature type="domain" description="C2H2-type" evidence="7">
    <location>
        <begin position="80"/>
        <end position="108"/>
    </location>
</feature>
<sequence length="290" mass="32214">MVTQSVKISNARKRVVCDIASCGKTFQRTFDLNRHKATHLSETEKEKLMHRCTYPGCTKAMLQKSNIDLHYKTHLDIKDDRCQFCNNLFADASSLIRHEKNVHNYYRKQDKTRARRKPKTLVLPGQETFPRPSSSPTSSVSSSPPSSTSSWLPSPSLSPAPIVANLFDKSLSLPRISSSQQLAQSLPPLLEHMRMVVGPNVDILQSPRRTAPSGSSIVLPISGPSNPGPSRVGNKSPSDHFSVHCPRNTSSAIKEVYLPEIDDWVRLTPNPSPPFLSQGVFRNPIGPNRD</sequence>
<evidence type="ECO:0000313" key="9">
    <source>
        <dbReference type="Proteomes" id="UP000053477"/>
    </source>
</evidence>
<dbReference type="InterPro" id="IPR013087">
    <property type="entry name" value="Znf_C2H2_type"/>
</dbReference>